<dbReference type="Proteomes" id="UP000807785">
    <property type="component" value="Unassembled WGS sequence"/>
</dbReference>
<feature type="region of interest" description="Disordered" evidence="1">
    <location>
        <begin position="72"/>
        <end position="102"/>
    </location>
</feature>
<reference evidence="3" key="1">
    <citation type="submission" date="2020-10" db="EMBL/GenBank/DDBJ databases">
        <title>Connecting structure to function with the recovery of over 1000 high-quality activated sludge metagenome-assembled genomes encoding full-length rRNA genes using long-read sequencing.</title>
        <authorList>
            <person name="Singleton C.M."/>
            <person name="Petriglieri F."/>
            <person name="Kristensen J.M."/>
            <person name="Kirkegaard R.H."/>
            <person name="Michaelsen T.Y."/>
            <person name="Andersen M.H."/>
            <person name="Karst S.M."/>
            <person name="Dueholm M.S."/>
            <person name="Nielsen P.H."/>
            <person name="Albertsen M."/>
        </authorList>
    </citation>
    <scope>NUCLEOTIDE SEQUENCE</scope>
    <source>
        <strain evidence="3">Bjer_18-Q3-R1-45_BAT3C.347</strain>
    </source>
</reference>
<keyword evidence="2" id="KW-1133">Transmembrane helix</keyword>
<dbReference type="AlphaFoldDB" id="A0A9D7E5T0"/>
<evidence type="ECO:0000313" key="4">
    <source>
        <dbReference type="Proteomes" id="UP000807785"/>
    </source>
</evidence>
<feature type="compositionally biased region" description="Low complexity" evidence="1">
    <location>
        <begin position="84"/>
        <end position="93"/>
    </location>
</feature>
<feature type="transmembrane region" description="Helical" evidence="2">
    <location>
        <begin position="41"/>
        <end position="59"/>
    </location>
</feature>
<gene>
    <name evidence="3" type="ORF">IPH26_01500</name>
</gene>
<proteinExistence type="predicted"/>
<organism evidence="3 4">
    <name type="scientific">Candidatus Methylophosphatis roskildensis</name>
    <dbReference type="NCBI Taxonomy" id="2899263"/>
    <lineage>
        <taxon>Bacteria</taxon>
        <taxon>Pseudomonadati</taxon>
        <taxon>Pseudomonadota</taxon>
        <taxon>Betaproteobacteria</taxon>
        <taxon>Nitrosomonadales</taxon>
        <taxon>Sterolibacteriaceae</taxon>
        <taxon>Candidatus Methylophosphatis</taxon>
    </lineage>
</organism>
<evidence type="ECO:0000313" key="3">
    <source>
        <dbReference type="EMBL" id="MBK6971672.1"/>
    </source>
</evidence>
<accession>A0A9D7E5T0</accession>
<feature type="region of interest" description="Disordered" evidence="1">
    <location>
        <begin position="117"/>
        <end position="155"/>
    </location>
</feature>
<evidence type="ECO:0000256" key="1">
    <source>
        <dbReference type="SAM" id="MobiDB-lite"/>
    </source>
</evidence>
<dbReference type="EMBL" id="JADJEV010000001">
    <property type="protein sequence ID" value="MBK6971672.1"/>
    <property type="molecule type" value="Genomic_DNA"/>
</dbReference>
<keyword evidence="2" id="KW-0472">Membrane</keyword>
<comment type="caution">
    <text evidence="3">The sequence shown here is derived from an EMBL/GenBank/DDBJ whole genome shotgun (WGS) entry which is preliminary data.</text>
</comment>
<protein>
    <submittedName>
        <fullName evidence="3">General secretion pathway protein GspB</fullName>
    </submittedName>
</protein>
<sequence>MSYILDALKKSEAQRHAGTIPTVVAPHGAPIESPRTGRLGTLGWIVAALAMVLGAAWWARQYLERPAHDVTASPAAPVAPMPAPARAENAAAPGSGESARGGEAIPRLKLAISLPAREQPAQEPAGESLPAAPRVSAPPPPATMAPEPAQEASPPPRATLLLYGELPPTIRQALPPLVVGGFAAGASGGNMAMVDDRLVHEGEELAPGIRVEKILPERVEFSYKGYRFRR</sequence>
<keyword evidence="2" id="KW-0812">Transmembrane</keyword>
<name>A0A9D7E5T0_9PROT</name>
<evidence type="ECO:0000256" key="2">
    <source>
        <dbReference type="SAM" id="Phobius"/>
    </source>
</evidence>